<name>A0A1B0CD00_LUTLO</name>
<evidence type="ECO:0000313" key="5">
    <source>
        <dbReference type="EnsemblMetazoa" id="LLOJ002220-PA"/>
    </source>
</evidence>
<reference evidence="6" key="1">
    <citation type="submission" date="2012-05" db="EMBL/GenBank/DDBJ databases">
        <title>Whole Genome Assembly of Lutzomyia longipalpis.</title>
        <authorList>
            <person name="Richards S."/>
            <person name="Qu C."/>
            <person name="Dillon R."/>
            <person name="Worley K."/>
            <person name="Scherer S."/>
            <person name="Batterton M."/>
            <person name="Taylor A."/>
            <person name="Hawes A."/>
            <person name="Hernandez B."/>
            <person name="Kovar C."/>
            <person name="Mandapat C."/>
            <person name="Pham C."/>
            <person name="Qu C."/>
            <person name="Jing C."/>
            <person name="Bess C."/>
            <person name="Bandaranaike D."/>
            <person name="Ngo D."/>
            <person name="Ongeri F."/>
            <person name="Arias F."/>
            <person name="Lara F."/>
            <person name="Weissenberger G."/>
            <person name="Kamau G."/>
            <person name="Han H."/>
            <person name="Shen H."/>
            <person name="Dinh H."/>
            <person name="Khalil I."/>
            <person name="Jones J."/>
            <person name="Shafer J."/>
            <person name="Jayaseelan J."/>
            <person name="Quiroz J."/>
            <person name="Blankenburg K."/>
            <person name="Nguyen L."/>
            <person name="Jackson L."/>
            <person name="Francisco L."/>
            <person name="Tang L.-Y."/>
            <person name="Pu L.-L."/>
            <person name="Perales L."/>
            <person name="Lorensuhewa L."/>
            <person name="Munidasa M."/>
            <person name="Coyle M."/>
            <person name="Taylor M."/>
            <person name="Puazo M."/>
            <person name="Firestine M."/>
            <person name="Scheel M."/>
            <person name="Javaid M."/>
            <person name="Wang M."/>
            <person name="Li M."/>
            <person name="Tabassum N."/>
            <person name="Saada N."/>
            <person name="Osuji N."/>
            <person name="Aqrawi P."/>
            <person name="Fu Q."/>
            <person name="Thornton R."/>
            <person name="Raj R."/>
            <person name="Goodspeed R."/>
            <person name="Mata R."/>
            <person name="Najjar R."/>
            <person name="Gubbala S."/>
            <person name="Lee S."/>
            <person name="Denson S."/>
            <person name="Patil S."/>
            <person name="Macmil S."/>
            <person name="Qi S."/>
            <person name="Matskevitch T."/>
            <person name="Palculict T."/>
            <person name="Mathew T."/>
            <person name="Vee V."/>
            <person name="Velamala V."/>
            <person name="Korchina V."/>
            <person name="Cai W."/>
            <person name="Liu W."/>
            <person name="Dai W."/>
            <person name="Zou X."/>
            <person name="Zhu Y."/>
            <person name="Zhang Y."/>
            <person name="Wu Y.-Q."/>
            <person name="Xin Y."/>
            <person name="Nazarath L."/>
            <person name="Kovar C."/>
            <person name="Han Y."/>
            <person name="Muzny D."/>
            <person name="Gibbs R."/>
        </authorList>
    </citation>
    <scope>NUCLEOTIDE SEQUENCE [LARGE SCALE GENOMIC DNA]</scope>
    <source>
        <strain evidence="6">Jacobina</strain>
    </source>
</reference>
<dbReference type="EMBL" id="AJWK01007277">
    <property type="status" value="NOT_ANNOTATED_CDS"/>
    <property type="molecule type" value="Genomic_DNA"/>
</dbReference>
<evidence type="ECO:0000256" key="1">
    <source>
        <dbReference type="SAM" id="Coils"/>
    </source>
</evidence>
<feature type="compositionally biased region" description="Low complexity" evidence="2">
    <location>
        <begin position="166"/>
        <end position="177"/>
    </location>
</feature>
<reference evidence="4" key="2">
    <citation type="journal article" date="2020" name="BMC">
        <title>Leishmania infection induces a limited differential gene expression in the sand fly midgut.</title>
        <authorList>
            <person name="Coutinho-Abreu I.V."/>
            <person name="Serafim T.D."/>
            <person name="Meneses C."/>
            <person name="Kamhawi S."/>
            <person name="Oliveira F."/>
            <person name="Valenzuela J.G."/>
        </authorList>
    </citation>
    <scope>NUCLEOTIDE SEQUENCE</scope>
    <source>
        <strain evidence="4">Jacobina</strain>
        <tissue evidence="4">Midgut</tissue>
    </source>
</reference>
<dbReference type="Gene3D" id="1.20.120.20">
    <property type="entry name" value="Apolipoprotein"/>
    <property type="match status" value="1"/>
</dbReference>
<dbReference type="EMBL" id="AJWK01007279">
    <property type="status" value="NOT_ANNOTATED_CDS"/>
    <property type="molecule type" value="Genomic_DNA"/>
</dbReference>
<protein>
    <submittedName>
        <fullName evidence="4">Putative secreted protein</fullName>
    </submittedName>
</protein>
<dbReference type="Proteomes" id="UP000092461">
    <property type="component" value="Unassembled WGS sequence"/>
</dbReference>
<feature type="signal peptide" evidence="3">
    <location>
        <begin position="1"/>
        <end position="19"/>
    </location>
</feature>
<dbReference type="VEuPathDB" id="VectorBase:LLONM1_010433"/>
<dbReference type="AlphaFoldDB" id="A0A1B0CD00"/>
<accession>A0A1B0CD00</accession>
<keyword evidence="1" id="KW-0175">Coiled coil</keyword>
<proteinExistence type="predicted"/>
<feature type="coiled-coil region" evidence="1">
    <location>
        <begin position="122"/>
        <end position="156"/>
    </location>
</feature>
<keyword evidence="3" id="KW-0732">Signal</keyword>
<evidence type="ECO:0000256" key="2">
    <source>
        <dbReference type="SAM" id="MobiDB-lite"/>
    </source>
</evidence>
<organism evidence="5 6">
    <name type="scientific">Lutzomyia longipalpis</name>
    <name type="common">Sand fly</name>
    <dbReference type="NCBI Taxonomy" id="7200"/>
    <lineage>
        <taxon>Eukaryota</taxon>
        <taxon>Metazoa</taxon>
        <taxon>Ecdysozoa</taxon>
        <taxon>Arthropoda</taxon>
        <taxon>Hexapoda</taxon>
        <taxon>Insecta</taxon>
        <taxon>Pterygota</taxon>
        <taxon>Neoptera</taxon>
        <taxon>Endopterygota</taxon>
        <taxon>Diptera</taxon>
        <taxon>Nematocera</taxon>
        <taxon>Psychodoidea</taxon>
        <taxon>Psychodidae</taxon>
        <taxon>Lutzomyia</taxon>
        <taxon>Lutzomyia</taxon>
    </lineage>
</organism>
<feature type="chain" id="PRO_5044555276" evidence="3">
    <location>
        <begin position="20"/>
        <end position="227"/>
    </location>
</feature>
<evidence type="ECO:0000313" key="6">
    <source>
        <dbReference type="Proteomes" id="UP000092461"/>
    </source>
</evidence>
<sequence length="227" mass="23933">MRIFVTLSAVLLFTSATQAKPLFGVITQATGNILNTASEATKDAVNAATNVVTTVGNTATNVATTAADTVTNVATTVADTATDTATTVVNERSKIVDSITNTLNDQFDQIKNDLEAVVDETKSEMESSFDDLLKELDELLQALQNLGSLFDNLDTEIPAETPADNSQTTTTGTQQSGAISHTSGAKAEPMFISQSAAFKFVVGDTISLPCEVTHPECVVQVDQQIIP</sequence>
<dbReference type="VEuPathDB" id="VectorBase:LLOJ002220"/>
<keyword evidence="6" id="KW-1185">Reference proteome</keyword>
<dbReference type="EnsemblMetazoa" id="LLOJ002220-RA">
    <property type="protein sequence ID" value="LLOJ002220-PA"/>
    <property type="gene ID" value="LLOJ002220"/>
</dbReference>
<evidence type="ECO:0000256" key="3">
    <source>
        <dbReference type="SAM" id="SignalP"/>
    </source>
</evidence>
<feature type="region of interest" description="Disordered" evidence="2">
    <location>
        <begin position="156"/>
        <end position="185"/>
    </location>
</feature>
<dbReference type="EMBL" id="GITU01004336">
    <property type="protein sequence ID" value="MBC1173039.1"/>
    <property type="molecule type" value="Transcribed_RNA"/>
</dbReference>
<dbReference type="EMBL" id="AJWK01007276">
    <property type="status" value="NOT_ANNOTATED_CDS"/>
    <property type="molecule type" value="Genomic_DNA"/>
</dbReference>
<reference evidence="5" key="3">
    <citation type="submission" date="2020-05" db="UniProtKB">
        <authorList>
            <consortium name="EnsemblMetazoa"/>
        </authorList>
    </citation>
    <scope>IDENTIFICATION</scope>
    <source>
        <strain evidence="5">Jacobina</strain>
    </source>
</reference>
<evidence type="ECO:0000313" key="4">
    <source>
        <dbReference type="EMBL" id="MBC1173039.1"/>
    </source>
</evidence>
<dbReference type="EMBL" id="AJWK01007278">
    <property type="status" value="NOT_ANNOTATED_CDS"/>
    <property type="molecule type" value="Genomic_DNA"/>
</dbReference>
<dbReference type="VEuPathDB" id="VectorBase:LLONM1_006100"/>